<dbReference type="Gene3D" id="3.30.40.10">
    <property type="entry name" value="Zinc/RING finger domain, C3HC4 (zinc finger)"/>
    <property type="match status" value="1"/>
</dbReference>
<feature type="region of interest" description="Disordered" evidence="16">
    <location>
        <begin position="380"/>
        <end position="400"/>
    </location>
</feature>
<comment type="pathway">
    <text evidence="3">Protein modification; protein ubiquitination.</text>
</comment>
<feature type="transmembrane region" description="Helical" evidence="17">
    <location>
        <begin position="254"/>
        <end position="277"/>
    </location>
</feature>
<evidence type="ECO:0000256" key="17">
    <source>
        <dbReference type="SAM" id="Phobius"/>
    </source>
</evidence>
<dbReference type="GO" id="GO:0008270">
    <property type="term" value="F:zinc ion binding"/>
    <property type="evidence" value="ECO:0007669"/>
    <property type="project" value="UniProtKB-KW"/>
</dbReference>
<evidence type="ECO:0000256" key="10">
    <source>
        <dbReference type="ARBA" id="ARBA00022786"/>
    </source>
</evidence>
<evidence type="ECO:0000256" key="12">
    <source>
        <dbReference type="ARBA" id="ARBA00022989"/>
    </source>
</evidence>
<evidence type="ECO:0000313" key="21">
    <source>
        <dbReference type="Proteomes" id="UP001141552"/>
    </source>
</evidence>
<keyword evidence="8 18" id="KW-0732">Signal</keyword>
<feature type="compositionally biased region" description="Low complexity" evidence="16">
    <location>
        <begin position="387"/>
        <end position="400"/>
    </location>
</feature>
<evidence type="ECO:0000256" key="9">
    <source>
        <dbReference type="ARBA" id="ARBA00022771"/>
    </source>
</evidence>
<accession>A0A9Q0JQW2</accession>
<comment type="catalytic activity">
    <reaction evidence="1">
        <text>S-ubiquitinyl-[E2 ubiquitin-conjugating enzyme]-L-cysteine + [acceptor protein]-L-lysine = [E2 ubiquitin-conjugating enzyme]-L-cysteine + N(6)-ubiquitinyl-[acceptor protein]-L-lysine.</text>
        <dbReference type="EC" id="2.3.2.27"/>
    </reaction>
</comment>
<evidence type="ECO:0000256" key="2">
    <source>
        <dbReference type="ARBA" id="ARBA00004167"/>
    </source>
</evidence>
<dbReference type="InterPro" id="IPR025287">
    <property type="entry name" value="WAK_GUB"/>
</dbReference>
<gene>
    <name evidence="20" type="ORF">Tsubulata_005807</name>
</gene>
<dbReference type="EMBL" id="JAKUCV010000587">
    <property type="protein sequence ID" value="KAJ4849495.1"/>
    <property type="molecule type" value="Genomic_DNA"/>
</dbReference>
<dbReference type="InterPro" id="IPR001841">
    <property type="entry name" value="Znf_RING"/>
</dbReference>
<evidence type="ECO:0000256" key="18">
    <source>
        <dbReference type="SAM" id="SignalP"/>
    </source>
</evidence>
<reference evidence="20" key="2">
    <citation type="journal article" date="2023" name="Plants (Basel)">
        <title>Annotation of the Turnera subulata (Passifloraceae) Draft Genome Reveals the S-Locus Evolved after the Divergence of Turneroideae from Passifloroideae in a Stepwise Manner.</title>
        <authorList>
            <person name="Henning P.M."/>
            <person name="Roalson E.H."/>
            <person name="Mir W."/>
            <person name="McCubbin A.G."/>
            <person name="Shore J.S."/>
        </authorList>
    </citation>
    <scope>NUCLEOTIDE SEQUENCE</scope>
    <source>
        <strain evidence="20">F60SS</strain>
    </source>
</reference>
<reference evidence="20" key="1">
    <citation type="submission" date="2022-02" db="EMBL/GenBank/DDBJ databases">
        <authorList>
            <person name="Henning P.M."/>
            <person name="McCubbin A.G."/>
            <person name="Shore J.S."/>
        </authorList>
    </citation>
    <scope>NUCLEOTIDE SEQUENCE</scope>
    <source>
        <strain evidence="20">F60SS</strain>
        <tissue evidence="20">Leaves</tissue>
    </source>
</reference>
<dbReference type="EC" id="2.3.2.27" evidence="4"/>
<dbReference type="SUPFAM" id="SSF57850">
    <property type="entry name" value="RING/U-box"/>
    <property type="match status" value="1"/>
</dbReference>
<dbReference type="SMART" id="SM00184">
    <property type="entry name" value="RING"/>
    <property type="match status" value="1"/>
</dbReference>
<dbReference type="Proteomes" id="UP001141552">
    <property type="component" value="Unassembled WGS sequence"/>
</dbReference>
<keyword evidence="21" id="KW-1185">Reference proteome</keyword>
<evidence type="ECO:0000259" key="19">
    <source>
        <dbReference type="PROSITE" id="PS50089"/>
    </source>
</evidence>
<keyword evidence="10" id="KW-0833">Ubl conjugation pathway</keyword>
<evidence type="ECO:0000256" key="15">
    <source>
        <dbReference type="PROSITE-ProRule" id="PRU00175"/>
    </source>
</evidence>
<dbReference type="Pfam" id="PF13947">
    <property type="entry name" value="GUB_WAK_bind"/>
    <property type="match status" value="1"/>
</dbReference>
<evidence type="ECO:0000256" key="4">
    <source>
        <dbReference type="ARBA" id="ARBA00012483"/>
    </source>
</evidence>
<keyword evidence="9 15" id="KW-0863">Zinc-finger</keyword>
<proteinExistence type="inferred from homology"/>
<comment type="caution">
    <text evidence="20">The sequence shown here is derived from an EMBL/GenBank/DDBJ whole genome shotgun (WGS) entry which is preliminary data.</text>
</comment>
<keyword evidence="7" id="KW-0479">Metal-binding</keyword>
<comment type="subcellular location">
    <subcellularLocation>
        <location evidence="2">Membrane</location>
        <topology evidence="2">Single-pass membrane protein</topology>
    </subcellularLocation>
</comment>
<dbReference type="InterPro" id="IPR013083">
    <property type="entry name" value="Znf_RING/FYVE/PHD"/>
</dbReference>
<name>A0A9Q0JQW2_9ROSI</name>
<dbReference type="AlphaFoldDB" id="A0A9Q0JQW2"/>
<evidence type="ECO:0000256" key="3">
    <source>
        <dbReference type="ARBA" id="ARBA00004906"/>
    </source>
</evidence>
<dbReference type="OrthoDB" id="8062037at2759"/>
<evidence type="ECO:0000256" key="1">
    <source>
        <dbReference type="ARBA" id="ARBA00000900"/>
    </source>
</evidence>
<dbReference type="Pfam" id="PF13639">
    <property type="entry name" value="zf-RING_2"/>
    <property type="match status" value="1"/>
</dbReference>
<keyword evidence="12 17" id="KW-1133">Transmembrane helix</keyword>
<feature type="signal peptide" evidence="18">
    <location>
        <begin position="1"/>
        <end position="24"/>
    </location>
</feature>
<keyword evidence="11" id="KW-0862">Zinc</keyword>
<dbReference type="GO" id="GO:0030247">
    <property type="term" value="F:polysaccharide binding"/>
    <property type="evidence" value="ECO:0007669"/>
    <property type="project" value="InterPro"/>
</dbReference>
<dbReference type="PANTHER" id="PTHR46279:SF31">
    <property type="entry name" value="RING-H2 FINGER PROTEIN ATL20-LIKE ISOFORM X1"/>
    <property type="match status" value="1"/>
</dbReference>
<evidence type="ECO:0000256" key="14">
    <source>
        <dbReference type="ARBA" id="ARBA00024209"/>
    </source>
</evidence>
<evidence type="ECO:0000313" key="20">
    <source>
        <dbReference type="EMBL" id="KAJ4849495.1"/>
    </source>
</evidence>
<dbReference type="PANTHER" id="PTHR46279">
    <property type="entry name" value="RING/U-BOX SUPERFAMILY PROTEIN"/>
    <property type="match status" value="1"/>
</dbReference>
<evidence type="ECO:0000256" key="11">
    <source>
        <dbReference type="ARBA" id="ARBA00022833"/>
    </source>
</evidence>
<keyword evidence="13 17" id="KW-0472">Membrane</keyword>
<evidence type="ECO:0000256" key="8">
    <source>
        <dbReference type="ARBA" id="ARBA00022729"/>
    </source>
</evidence>
<dbReference type="PROSITE" id="PS50089">
    <property type="entry name" value="ZF_RING_2"/>
    <property type="match status" value="1"/>
</dbReference>
<dbReference type="CDD" id="cd16461">
    <property type="entry name" value="RING-H2_EL5-like"/>
    <property type="match status" value="1"/>
</dbReference>
<dbReference type="InterPro" id="IPR046948">
    <property type="entry name" value="ATL20-22-like"/>
</dbReference>
<dbReference type="GO" id="GO:0016020">
    <property type="term" value="C:membrane"/>
    <property type="evidence" value="ECO:0007669"/>
    <property type="project" value="UniProtKB-SubCell"/>
</dbReference>
<evidence type="ECO:0000256" key="13">
    <source>
        <dbReference type="ARBA" id="ARBA00023136"/>
    </source>
</evidence>
<evidence type="ECO:0000256" key="5">
    <source>
        <dbReference type="ARBA" id="ARBA00022679"/>
    </source>
</evidence>
<keyword evidence="6 17" id="KW-0812">Transmembrane</keyword>
<keyword evidence="5" id="KW-0808">Transferase</keyword>
<protein>
    <recommendedName>
        <fullName evidence="4">RING-type E3 ubiquitin transferase</fullName>
        <ecNumber evidence="4">2.3.2.27</ecNumber>
    </recommendedName>
</protein>
<feature type="chain" id="PRO_5040281579" description="RING-type E3 ubiquitin transferase" evidence="18">
    <location>
        <begin position="25"/>
        <end position="400"/>
    </location>
</feature>
<evidence type="ECO:0000256" key="6">
    <source>
        <dbReference type="ARBA" id="ARBA00022692"/>
    </source>
</evidence>
<evidence type="ECO:0000256" key="16">
    <source>
        <dbReference type="SAM" id="MobiDB-lite"/>
    </source>
</evidence>
<dbReference type="GO" id="GO:0061630">
    <property type="term" value="F:ubiquitin protein ligase activity"/>
    <property type="evidence" value="ECO:0007669"/>
    <property type="project" value="UniProtKB-EC"/>
</dbReference>
<sequence>MAHLLLFSFFFFFFLPLLPLLVTSLDTCWWDSCSESETLIRFPFSLHTTNSRCSYPGFSNLLSCNATAHNRTTLTLPRGSGSYYVRFIDYTSQEVVIQDPGNCMARRFLETPLDLYNTPFVPEYFMRTFTFFNCSSNSSSAAAALRGAGRTGRRVSCMSNKNYTVVAVLNDFEGQVVLPQPSSLPSCEVMARSVPVPVPWPRGTESGTRLVWWDPDCRSCEQAGGTCGFKSDDVLETGCFDVPSKEGIPRSAKYGISLGVGIPGLLCIIGVGCYLCGRVKQYRRRPHQPPTTEFAISVQPSIVSSGLDAPTIESYPKTQLGDSGRLPKPNDNTCPICLAEYQPKETLRTIPECSHYFHADCIDAWLRMNATCPLCRNSPEGSLGTPSSSVFSSSSSLVAP</sequence>
<feature type="domain" description="RING-type" evidence="19">
    <location>
        <begin position="334"/>
        <end position="376"/>
    </location>
</feature>
<comment type="similarity">
    <text evidence="14">Belongs to the RING-type zinc finger family. ATL subfamily.</text>
</comment>
<organism evidence="20 21">
    <name type="scientific">Turnera subulata</name>
    <dbReference type="NCBI Taxonomy" id="218843"/>
    <lineage>
        <taxon>Eukaryota</taxon>
        <taxon>Viridiplantae</taxon>
        <taxon>Streptophyta</taxon>
        <taxon>Embryophyta</taxon>
        <taxon>Tracheophyta</taxon>
        <taxon>Spermatophyta</taxon>
        <taxon>Magnoliopsida</taxon>
        <taxon>eudicotyledons</taxon>
        <taxon>Gunneridae</taxon>
        <taxon>Pentapetalae</taxon>
        <taxon>rosids</taxon>
        <taxon>fabids</taxon>
        <taxon>Malpighiales</taxon>
        <taxon>Passifloraceae</taxon>
        <taxon>Turnera</taxon>
    </lineage>
</organism>
<evidence type="ECO:0000256" key="7">
    <source>
        <dbReference type="ARBA" id="ARBA00022723"/>
    </source>
</evidence>